<organism evidence="2 3">
    <name type="scientific">Mesobacillus persicus</name>
    <dbReference type="NCBI Taxonomy" id="930146"/>
    <lineage>
        <taxon>Bacteria</taxon>
        <taxon>Bacillati</taxon>
        <taxon>Bacillota</taxon>
        <taxon>Bacilli</taxon>
        <taxon>Bacillales</taxon>
        <taxon>Bacillaceae</taxon>
        <taxon>Mesobacillus</taxon>
    </lineage>
</organism>
<feature type="transmembrane region" description="Helical" evidence="1">
    <location>
        <begin position="125"/>
        <end position="143"/>
    </location>
</feature>
<dbReference type="AlphaFoldDB" id="A0A1H7WK55"/>
<feature type="transmembrane region" description="Helical" evidence="1">
    <location>
        <begin position="34"/>
        <end position="52"/>
    </location>
</feature>
<feature type="transmembrane region" description="Helical" evidence="1">
    <location>
        <begin position="159"/>
        <end position="180"/>
    </location>
</feature>
<accession>A0A1H7WK55</accession>
<dbReference type="Proteomes" id="UP000198553">
    <property type="component" value="Unassembled WGS sequence"/>
</dbReference>
<gene>
    <name evidence="2" type="ORF">SAMN05192533_101441</name>
</gene>
<feature type="transmembrane region" description="Helical" evidence="1">
    <location>
        <begin position="96"/>
        <end position="118"/>
    </location>
</feature>
<keyword evidence="3" id="KW-1185">Reference proteome</keyword>
<feature type="transmembrane region" description="Helical" evidence="1">
    <location>
        <begin position="59"/>
        <end position="76"/>
    </location>
</feature>
<evidence type="ECO:0000313" key="2">
    <source>
        <dbReference type="EMBL" id="SEM21358.1"/>
    </source>
</evidence>
<keyword evidence="1" id="KW-0812">Transmembrane</keyword>
<dbReference type="STRING" id="930146.SAMN05192533_101441"/>
<dbReference type="RefSeq" id="WP_090740695.1">
    <property type="nucleotide sequence ID" value="NZ_FOBW01000001.1"/>
</dbReference>
<keyword evidence="1" id="KW-0472">Membrane</keyword>
<evidence type="ECO:0000256" key="1">
    <source>
        <dbReference type="SAM" id="Phobius"/>
    </source>
</evidence>
<proteinExistence type="predicted"/>
<sequence>MDYREYWNNIYQQSEELNSLITSYWNQHSHIGTWQFWIVVFLLVAPLILLLFTVDRSRMFELFFFGYTVHILWTYVDLALERYAYFVHTYFLTPVYPFALNMTASALPVGFLLVYQYCTKNNKNFYLYTLILSVVFAFGFTTVEEMAGLLEFRKGMNKLYIFLIDLALAYTAYWFTRLILKIKSNHSF</sequence>
<dbReference type="OrthoDB" id="2591789at2"/>
<reference evidence="3" key="1">
    <citation type="submission" date="2016-10" db="EMBL/GenBank/DDBJ databases">
        <authorList>
            <person name="Varghese N."/>
            <person name="Submissions S."/>
        </authorList>
    </citation>
    <scope>NUCLEOTIDE SEQUENCE [LARGE SCALE GENOMIC DNA]</scope>
    <source>
        <strain evidence="3">B48,IBRC-M 10115,DSM 25386,CECT 8001</strain>
    </source>
</reference>
<dbReference type="EMBL" id="FOBW01000001">
    <property type="protein sequence ID" value="SEM21358.1"/>
    <property type="molecule type" value="Genomic_DNA"/>
</dbReference>
<protein>
    <submittedName>
        <fullName evidence="2">Uncharacterized protein</fullName>
    </submittedName>
</protein>
<name>A0A1H7WK55_9BACI</name>
<evidence type="ECO:0000313" key="3">
    <source>
        <dbReference type="Proteomes" id="UP000198553"/>
    </source>
</evidence>
<keyword evidence="1" id="KW-1133">Transmembrane helix</keyword>